<evidence type="ECO:0000313" key="2">
    <source>
        <dbReference type="Proteomes" id="UP000335636"/>
    </source>
</evidence>
<evidence type="ECO:0000313" key="1">
    <source>
        <dbReference type="EMBL" id="VTJ84839.1"/>
    </source>
</evidence>
<keyword evidence="2" id="KW-1185">Reference proteome</keyword>
<dbReference type="EMBL" id="CABDUW010001964">
    <property type="protein sequence ID" value="VTJ84839.1"/>
    <property type="molecule type" value="Genomic_DNA"/>
</dbReference>
<name>A0A5E4CUK1_MARMO</name>
<organism evidence="1 2">
    <name type="scientific">Marmota monax</name>
    <name type="common">Woodchuck</name>
    <dbReference type="NCBI Taxonomy" id="9995"/>
    <lineage>
        <taxon>Eukaryota</taxon>
        <taxon>Metazoa</taxon>
        <taxon>Chordata</taxon>
        <taxon>Craniata</taxon>
        <taxon>Vertebrata</taxon>
        <taxon>Euteleostomi</taxon>
        <taxon>Mammalia</taxon>
        <taxon>Eutheria</taxon>
        <taxon>Euarchontoglires</taxon>
        <taxon>Glires</taxon>
        <taxon>Rodentia</taxon>
        <taxon>Sciuromorpha</taxon>
        <taxon>Sciuridae</taxon>
        <taxon>Xerinae</taxon>
        <taxon>Marmotini</taxon>
        <taxon>Marmota</taxon>
    </lineage>
</organism>
<sequence length="51" mass="6243">KYDKLVSHTPVGLPLKTVYLRRPTRSEEMIVKEVRRILRVWYRSYGRRNLL</sequence>
<dbReference type="AlphaFoldDB" id="A0A5E4CUK1"/>
<feature type="non-terminal residue" evidence="1">
    <location>
        <position position="1"/>
    </location>
</feature>
<protein>
    <submittedName>
        <fullName evidence="1">Uncharacterized protein</fullName>
    </submittedName>
</protein>
<reference evidence="1" key="1">
    <citation type="submission" date="2019-04" db="EMBL/GenBank/DDBJ databases">
        <authorList>
            <person name="Alioto T."/>
            <person name="Alioto T."/>
        </authorList>
    </citation>
    <scope>NUCLEOTIDE SEQUENCE [LARGE SCALE GENOMIC DNA]</scope>
</reference>
<accession>A0A5E4CUK1</accession>
<proteinExistence type="predicted"/>
<dbReference type="Proteomes" id="UP000335636">
    <property type="component" value="Unassembled WGS sequence"/>
</dbReference>
<comment type="caution">
    <text evidence="1">The sequence shown here is derived from an EMBL/GenBank/DDBJ whole genome shotgun (WGS) entry which is preliminary data.</text>
</comment>
<gene>
    <name evidence="1" type="ORF">MONAX_5E002544</name>
</gene>